<keyword evidence="10" id="KW-1185">Reference proteome</keyword>
<evidence type="ECO:0000313" key="9">
    <source>
        <dbReference type="EMBL" id="BBD77953.1"/>
    </source>
</evidence>
<gene>
    <name evidence="9" type="ORF">HPTL_1695</name>
</gene>
<dbReference type="PANTHER" id="PTHR47153:SF2">
    <property type="entry name" value="LACTATE UTILIZATION PROTEIN B"/>
    <property type="match status" value="1"/>
</dbReference>
<dbReference type="Proteomes" id="UP000262004">
    <property type="component" value="Chromosome"/>
</dbReference>
<dbReference type="SUPFAM" id="SSF100950">
    <property type="entry name" value="NagB/RpiA/CoA transferase-like"/>
    <property type="match status" value="1"/>
</dbReference>
<evidence type="ECO:0000259" key="8">
    <source>
        <dbReference type="PROSITE" id="PS51379"/>
    </source>
</evidence>
<dbReference type="PROSITE" id="PS51379">
    <property type="entry name" value="4FE4S_FER_2"/>
    <property type="match status" value="1"/>
</dbReference>
<keyword evidence="7" id="KW-0411">Iron-sulfur</keyword>
<evidence type="ECO:0000313" key="10">
    <source>
        <dbReference type="Proteomes" id="UP000262004"/>
    </source>
</evidence>
<dbReference type="PROSITE" id="PS00198">
    <property type="entry name" value="4FE4S_FER_1"/>
    <property type="match status" value="1"/>
</dbReference>
<dbReference type="GO" id="GO:0046872">
    <property type="term" value="F:metal ion binding"/>
    <property type="evidence" value="ECO:0007669"/>
    <property type="project" value="UniProtKB-KW"/>
</dbReference>
<dbReference type="PANTHER" id="PTHR47153">
    <property type="entry name" value="LACTATE UTILIZATION PROTEIN B"/>
    <property type="match status" value="1"/>
</dbReference>
<organism evidence="9 10">
    <name type="scientific">Hydrogenophilus thermoluteolus</name>
    <name type="common">Pseudomonas hydrogenothermophila</name>
    <dbReference type="NCBI Taxonomy" id="297"/>
    <lineage>
        <taxon>Bacteria</taxon>
        <taxon>Pseudomonadati</taxon>
        <taxon>Pseudomonadota</taxon>
        <taxon>Hydrogenophilia</taxon>
        <taxon>Hydrogenophilales</taxon>
        <taxon>Hydrogenophilaceae</taxon>
        <taxon>Hydrogenophilus</taxon>
    </lineage>
</organism>
<keyword evidence="4" id="KW-0677">Repeat</keyword>
<dbReference type="InterPro" id="IPR004452">
    <property type="entry name" value="LutB/LldF"/>
</dbReference>
<dbReference type="GO" id="GO:0051539">
    <property type="term" value="F:4 iron, 4 sulfur cluster binding"/>
    <property type="evidence" value="ECO:0007669"/>
    <property type="project" value="UniProtKB-KW"/>
</dbReference>
<evidence type="ECO:0000256" key="7">
    <source>
        <dbReference type="ARBA" id="ARBA00023014"/>
    </source>
</evidence>
<dbReference type="InterPro" id="IPR037171">
    <property type="entry name" value="NagB/RpiA_transferase-like"/>
</dbReference>
<dbReference type="RefSeq" id="WP_119335634.1">
    <property type="nucleotide sequence ID" value="NZ_AP018558.1"/>
</dbReference>
<keyword evidence="1" id="KW-0813">Transport</keyword>
<accession>A0A2Z6DZN8</accession>
<dbReference type="AlphaFoldDB" id="A0A2Z6DZN8"/>
<dbReference type="Pfam" id="PF13183">
    <property type="entry name" value="Fer4_8"/>
    <property type="match status" value="1"/>
</dbReference>
<dbReference type="SUPFAM" id="SSF46548">
    <property type="entry name" value="alpha-helical ferredoxin"/>
    <property type="match status" value="1"/>
</dbReference>
<proteinExistence type="predicted"/>
<dbReference type="GO" id="GO:0006089">
    <property type="term" value="P:lactate metabolic process"/>
    <property type="evidence" value="ECO:0007669"/>
    <property type="project" value="InterPro"/>
</dbReference>
<evidence type="ECO:0000256" key="2">
    <source>
        <dbReference type="ARBA" id="ARBA00022485"/>
    </source>
</evidence>
<dbReference type="InterPro" id="IPR009051">
    <property type="entry name" value="Helical_ferredxn"/>
</dbReference>
<dbReference type="InterPro" id="IPR017900">
    <property type="entry name" value="4Fe4S_Fe_S_CS"/>
</dbReference>
<keyword evidence="2" id="KW-0004">4Fe-4S</keyword>
<dbReference type="OrthoDB" id="5289041at2"/>
<dbReference type="InterPro" id="IPR024185">
    <property type="entry name" value="FTHF_cligase-like_sf"/>
</dbReference>
<dbReference type="KEGG" id="htl:HPTL_1695"/>
<evidence type="ECO:0000256" key="3">
    <source>
        <dbReference type="ARBA" id="ARBA00022723"/>
    </source>
</evidence>
<keyword evidence="5" id="KW-0249">Electron transport</keyword>
<name>A0A2Z6DZN8_HYDTE</name>
<feature type="domain" description="4Fe-4S ferredoxin-type" evidence="8">
    <location>
        <begin position="302"/>
        <end position="332"/>
    </location>
</feature>
<dbReference type="Pfam" id="PF02589">
    <property type="entry name" value="LUD_dom"/>
    <property type="match status" value="1"/>
</dbReference>
<protein>
    <submittedName>
        <fullName evidence="9">Iron-sulfur cluster-binding protein</fullName>
    </submittedName>
</protein>
<evidence type="ECO:0000256" key="5">
    <source>
        <dbReference type="ARBA" id="ARBA00022982"/>
    </source>
</evidence>
<sequence length="475" mass="52143">MTSRTPRRFREQAVFALHEPNLQAALSRAADGFIGKRAKAVALVPEFEQLREAGAQRKDEILANLDTYLAAFEAEVTRHGGVVHWAPDADAARRIILEICAAANARVITKGKSMVSEEIGLNEALEAAGYEIVETDLGEYIIQLAGEAPSHIIAPAVHKTKEQISDLFEAAHGTPRQTTVEGLVTEARLQLRQKYFQADVGITGANFLVAETGQTLIVTNEGNGDLTQTLARVHIVTAGIERVVGTLEDVALFLRLLARSATGQDSETYTTYSVGPHRAGDQDGPEAFHVVLVDNGRSRMLDGPFRPMLRCIRCGACMNHCPVYGAIGGHAYGWVYPGPMGSVLTPLFTGLDNALDLPNACTLNGRCGEVCPVKIPLPDLLRRLRHEQHKAGLRPALEGRALTLWRWLATRPALYHAAERVKVRLLAAWARGRKTLDWFPFARGWFGVRDLPTPPGRTFLELWHAKRENPNGGER</sequence>
<evidence type="ECO:0000256" key="1">
    <source>
        <dbReference type="ARBA" id="ARBA00022448"/>
    </source>
</evidence>
<dbReference type="InterPro" id="IPR017896">
    <property type="entry name" value="4Fe4S_Fe-S-bd"/>
</dbReference>
<evidence type="ECO:0000256" key="6">
    <source>
        <dbReference type="ARBA" id="ARBA00023004"/>
    </source>
</evidence>
<dbReference type="EMBL" id="AP018558">
    <property type="protein sequence ID" value="BBD77953.1"/>
    <property type="molecule type" value="Genomic_DNA"/>
</dbReference>
<dbReference type="Gene3D" id="1.10.1060.10">
    <property type="entry name" value="Alpha-helical ferredoxin"/>
    <property type="match status" value="1"/>
</dbReference>
<reference evidence="9 10" key="1">
    <citation type="submission" date="2018-04" db="EMBL/GenBank/DDBJ databases">
        <title>Complete genome sequence of Hydrogenophilus thermoluteolus TH-1.</title>
        <authorList>
            <person name="Arai H."/>
        </authorList>
    </citation>
    <scope>NUCLEOTIDE SEQUENCE [LARGE SCALE GENOMIC DNA]</scope>
    <source>
        <strain evidence="9 10">TH-1</strain>
    </source>
</reference>
<dbReference type="InterPro" id="IPR003741">
    <property type="entry name" value="LUD_dom"/>
</dbReference>
<dbReference type="NCBIfam" id="TIGR00273">
    <property type="entry name" value="LutB/LldF family L-lactate oxidation iron-sulfur protein"/>
    <property type="match status" value="1"/>
</dbReference>
<keyword evidence="6" id="KW-0408">Iron</keyword>
<dbReference type="Gene3D" id="3.40.50.10420">
    <property type="entry name" value="NagB/RpiA/CoA transferase-like"/>
    <property type="match status" value="1"/>
</dbReference>
<evidence type="ECO:0000256" key="4">
    <source>
        <dbReference type="ARBA" id="ARBA00022737"/>
    </source>
</evidence>
<keyword evidence="3" id="KW-0479">Metal-binding</keyword>